<accession>A0A1Q2CR99</accession>
<sequence>MGQWVSTHRATSSAGWLNHRDTARDFVGRWLNQRDTPLGLVGLAQEPFPEQGARRPCRRVRNHQIARPFGGFDKFSQRCDGLRVAVRRGCLGLGGDAPRDHRWVSHAGRVSGLHRSKPRELHRLLGQVSAPVTRVSTHRATSSAGWLNQRLAGWFNQRSTGAQETLISLISPM</sequence>
<dbReference type="EMBL" id="CP019606">
    <property type="protein sequence ID" value="AQP48631.1"/>
    <property type="molecule type" value="Genomic_DNA"/>
</dbReference>
<dbReference type="AlphaFoldDB" id="A0A1Q2CR99"/>
<dbReference type="KEGG" id="tes:BW730_15090"/>
<name>A0A1Q2CR99_9ACTN</name>
<evidence type="ECO:0000313" key="2">
    <source>
        <dbReference type="Proteomes" id="UP000188145"/>
    </source>
</evidence>
<reference evidence="2" key="1">
    <citation type="submission" date="2017-02" db="EMBL/GenBank/DDBJ databases">
        <title>Tessaracoccus aquaemaris sp. nov., isolated from the intestine of a Korean rockfish, Sebastes schlegelii, in a marine aquaculture pond.</title>
        <authorList>
            <person name="Tak E.J."/>
            <person name="Bae J.-W."/>
        </authorList>
    </citation>
    <scope>NUCLEOTIDE SEQUENCE [LARGE SCALE GENOMIC DNA]</scope>
    <source>
        <strain evidence="2">NSG39</strain>
    </source>
</reference>
<dbReference type="Proteomes" id="UP000188145">
    <property type="component" value="Chromosome"/>
</dbReference>
<protein>
    <submittedName>
        <fullName evidence="1">Uncharacterized protein</fullName>
    </submittedName>
</protein>
<gene>
    <name evidence="1" type="ORF">BW730_15090</name>
</gene>
<evidence type="ECO:0000313" key="1">
    <source>
        <dbReference type="EMBL" id="AQP48631.1"/>
    </source>
</evidence>
<proteinExistence type="predicted"/>
<organism evidence="1 2">
    <name type="scientific">Tessaracoccus aquimaris</name>
    <dbReference type="NCBI Taxonomy" id="1332264"/>
    <lineage>
        <taxon>Bacteria</taxon>
        <taxon>Bacillati</taxon>
        <taxon>Actinomycetota</taxon>
        <taxon>Actinomycetes</taxon>
        <taxon>Propionibacteriales</taxon>
        <taxon>Propionibacteriaceae</taxon>
        <taxon>Tessaracoccus</taxon>
    </lineage>
</organism>
<keyword evidence="2" id="KW-1185">Reference proteome</keyword>